<protein>
    <recommendedName>
        <fullName evidence="1">Cyclic diguanosine monophosphate-binding protein</fullName>
        <shortName evidence="1">c-di-GMP-binding protein</shortName>
    </recommendedName>
    <alternativeName>
        <fullName evidence="1">Pilz domain-containing protein</fullName>
    </alternativeName>
</protein>
<dbReference type="InterPro" id="IPR009875">
    <property type="entry name" value="PilZ_domain"/>
</dbReference>
<keyword evidence="1" id="KW-0973">c-di-GMP</keyword>
<keyword evidence="1" id="KW-0547">Nucleotide-binding</keyword>
<feature type="domain" description="PilZ" evidence="2">
    <location>
        <begin position="3"/>
        <end position="100"/>
    </location>
</feature>
<sequence>MVERRHFMRIIYQSSATLSQANDEWTAAVCDLSLQGILLTRPTDWQPNHDTHYTVRFCLHECDIELVMDTQLVRHCNDYLRMRIHHMDIDSASHLKRLVELNIGTDELLHRELEQLADLERSINEQ</sequence>
<evidence type="ECO:0000313" key="3">
    <source>
        <dbReference type="EMBL" id="PSU46760.1"/>
    </source>
</evidence>
<dbReference type="EMBL" id="PYMJ01000019">
    <property type="protein sequence ID" value="PSU46760.1"/>
    <property type="molecule type" value="Genomic_DNA"/>
</dbReference>
<organism evidence="3 4">
    <name type="scientific">Photobacterium frigidiphilum</name>
    <dbReference type="NCBI Taxonomy" id="264736"/>
    <lineage>
        <taxon>Bacteria</taxon>
        <taxon>Pseudomonadati</taxon>
        <taxon>Pseudomonadota</taxon>
        <taxon>Gammaproteobacteria</taxon>
        <taxon>Vibrionales</taxon>
        <taxon>Vibrionaceae</taxon>
        <taxon>Photobacterium</taxon>
    </lineage>
</organism>
<name>A0A2T3JD19_9GAMM</name>
<dbReference type="PIRSF" id="PIRSF028141">
    <property type="entry name" value="C-di-GMP_BP_PA4608"/>
    <property type="match status" value="1"/>
</dbReference>
<dbReference type="RefSeq" id="WP_107243886.1">
    <property type="nucleotide sequence ID" value="NZ_PYMJ01000019.1"/>
</dbReference>
<dbReference type="Gene3D" id="2.40.10.220">
    <property type="entry name" value="predicted glycosyltransferase like domains"/>
    <property type="match status" value="1"/>
</dbReference>
<gene>
    <name evidence="3" type="ORF">C9J12_17480</name>
</gene>
<evidence type="ECO:0000256" key="1">
    <source>
        <dbReference type="PIRNR" id="PIRNR028141"/>
    </source>
</evidence>
<dbReference type="SUPFAM" id="SSF141371">
    <property type="entry name" value="PilZ domain-like"/>
    <property type="match status" value="1"/>
</dbReference>
<evidence type="ECO:0000313" key="4">
    <source>
        <dbReference type="Proteomes" id="UP000240987"/>
    </source>
</evidence>
<evidence type="ECO:0000259" key="2">
    <source>
        <dbReference type="Pfam" id="PF07238"/>
    </source>
</evidence>
<dbReference type="GO" id="GO:0035438">
    <property type="term" value="F:cyclic-di-GMP binding"/>
    <property type="evidence" value="ECO:0007669"/>
    <property type="project" value="InterPro"/>
</dbReference>
<dbReference type="InterPro" id="IPR027021">
    <property type="entry name" value="C-di-GMP_BP_PA4608"/>
</dbReference>
<comment type="function">
    <text evidence="1">Binds the second messenger bis-(3'-5') cyclic dimeric guanosine monophosphate (c-di-GMP). Can bind two c-di-GMP molecules per monomer. May play a role in bacterial second-messenger regulated processes. Binding to c-di-GMP induces a conformational change of the C- and N-termini resulting in the exposure of a highly negative surface on one side of the protein to a possible effector protein.</text>
</comment>
<accession>A0A2T3JD19</accession>
<dbReference type="AlphaFoldDB" id="A0A2T3JD19"/>
<keyword evidence="4" id="KW-1185">Reference proteome</keyword>
<comment type="caution">
    <text evidence="3">The sequence shown here is derived from an EMBL/GenBank/DDBJ whole genome shotgun (WGS) entry which is preliminary data.</text>
</comment>
<proteinExistence type="predicted"/>
<comment type="subunit">
    <text evidence="1">Monomer in both c-di-GMP-bound and free forms.</text>
</comment>
<dbReference type="OrthoDB" id="5298508at2"/>
<reference evidence="3 4" key="1">
    <citation type="submission" date="2018-01" db="EMBL/GenBank/DDBJ databases">
        <title>Whole genome sequencing of Histamine producing bacteria.</title>
        <authorList>
            <person name="Butler K."/>
        </authorList>
    </citation>
    <scope>NUCLEOTIDE SEQUENCE [LARGE SCALE GENOMIC DNA]</scope>
    <source>
        <strain evidence="3 4">JCM 12947</strain>
    </source>
</reference>
<dbReference type="Proteomes" id="UP000240987">
    <property type="component" value="Unassembled WGS sequence"/>
</dbReference>
<dbReference type="Pfam" id="PF07238">
    <property type="entry name" value="PilZ"/>
    <property type="match status" value="1"/>
</dbReference>